<protein>
    <submittedName>
        <fullName evidence="3">GTP pyrophosphokinase</fullName>
    </submittedName>
</protein>
<dbReference type="PANTHER" id="PTHR47837:SF2">
    <property type="entry name" value="GTP PYROPHOSPHOKINASE YWAC"/>
    <property type="match status" value="1"/>
</dbReference>
<evidence type="ECO:0000256" key="1">
    <source>
        <dbReference type="ARBA" id="ARBA00004976"/>
    </source>
</evidence>
<name>A0A151A243_9STAP</name>
<dbReference type="PANTHER" id="PTHR47837">
    <property type="entry name" value="GTP PYROPHOSPHOKINASE YJBM"/>
    <property type="match status" value="1"/>
</dbReference>
<evidence type="ECO:0000313" key="3">
    <source>
        <dbReference type="EMBL" id="KYH13449.1"/>
    </source>
</evidence>
<dbReference type="InterPro" id="IPR052366">
    <property type="entry name" value="GTP_Pyrophosphokinase"/>
</dbReference>
<proteinExistence type="predicted"/>
<evidence type="ECO:0000313" key="4">
    <source>
        <dbReference type="Proteomes" id="UP000075418"/>
    </source>
</evidence>
<reference evidence="3 4" key="1">
    <citation type="submission" date="2016-02" db="EMBL/GenBank/DDBJ databases">
        <title>Draft genome sequence of hydrocarbon degrading Staphylococcus saprophyticus Strain CNV2, isolated from crude-oil contaminated soil from Noonmati Oil Refinery, Guwahati, Assam, India.</title>
        <authorList>
            <person name="Mukherjee A."/>
            <person name="Chettri B."/>
            <person name="Langpoklakpam J."/>
            <person name="Singh A.K."/>
            <person name="Chattopadhyay D.J."/>
        </authorList>
    </citation>
    <scope>NUCLEOTIDE SEQUENCE [LARGE SCALE GENOMIC DNA]</scope>
    <source>
        <strain evidence="3 4">CNV2</strain>
    </source>
</reference>
<dbReference type="CDD" id="cd05399">
    <property type="entry name" value="NT_Rel-Spo_like"/>
    <property type="match status" value="1"/>
</dbReference>
<dbReference type="Pfam" id="PF04607">
    <property type="entry name" value="RelA_SpoT"/>
    <property type="match status" value="1"/>
</dbReference>
<dbReference type="GO" id="GO:0015970">
    <property type="term" value="P:guanosine tetraphosphate biosynthetic process"/>
    <property type="evidence" value="ECO:0007669"/>
    <property type="project" value="UniProtKB-UniPathway"/>
</dbReference>
<sequence>MYVERKPSLYLEELREDFKHSFNNFNDSDEAFSTLVDFVSLDQVYSSALREISTKLDILDDNFQHIYKHNPIHHMERRVKQLSSVISKLQRKGYEISATSARENLQDIAGIRVICNYIEDIYAIEKMLLKQGDIELLKRKDYIEYPKSNGYRSLHLVVTVPVFLADFVEYVPVEIQIRTIGMDMWASLEHQIRYKNEANTEKYRSLLKQCATQITDVEHTMQDIHSEVFDQHSYK</sequence>
<dbReference type="InterPro" id="IPR007685">
    <property type="entry name" value="RelA_SpoT"/>
</dbReference>
<dbReference type="EMBL" id="LUGM01000002">
    <property type="protein sequence ID" value="KYH13449.1"/>
    <property type="molecule type" value="Genomic_DNA"/>
</dbReference>
<dbReference type="Proteomes" id="UP000075418">
    <property type="component" value="Unassembled WGS sequence"/>
</dbReference>
<keyword evidence="3" id="KW-0418">Kinase</keyword>
<dbReference type="InterPro" id="IPR043519">
    <property type="entry name" value="NT_sf"/>
</dbReference>
<comment type="caution">
    <text evidence="3">The sequence shown here is derived from an EMBL/GenBank/DDBJ whole genome shotgun (WGS) entry which is preliminary data.</text>
</comment>
<evidence type="ECO:0000259" key="2">
    <source>
        <dbReference type="SMART" id="SM00954"/>
    </source>
</evidence>
<feature type="domain" description="RelA/SpoT" evidence="2">
    <location>
        <begin position="77"/>
        <end position="200"/>
    </location>
</feature>
<dbReference type="Gene3D" id="1.10.287.860">
    <property type="entry name" value="Nucleotidyltransferase"/>
    <property type="match status" value="1"/>
</dbReference>
<dbReference type="GO" id="GO:0016301">
    <property type="term" value="F:kinase activity"/>
    <property type="evidence" value="ECO:0007669"/>
    <property type="project" value="UniProtKB-KW"/>
</dbReference>
<keyword evidence="3" id="KW-0808">Transferase</keyword>
<comment type="pathway">
    <text evidence="1">Purine metabolism; ppGpp biosynthesis; ppGpp from GTP: step 1/2.</text>
</comment>
<dbReference type="UniPathway" id="UPA00908">
    <property type="reaction ID" value="UER00884"/>
</dbReference>
<dbReference type="Gene3D" id="3.30.460.10">
    <property type="entry name" value="Beta Polymerase, domain 2"/>
    <property type="match status" value="1"/>
</dbReference>
<dbReference type="RefSeq" id="WP_061853680.1">
    <property type="nucleotide sequence ID" value="NZ_LUGM01000002.1"/>
</dbReference>
<dbReference type="AlphaFoldDB" id="A0A151A243"/>
<gene>
    <name evidence="3" type="ORF">A0131_01305</name>
</gene>
<accession>A0A151A243</accession>
<organism evidence="3 4">
    <name type="scientific">Staphylococcus kloosii</name>
    <dbReference type="NCBI Taxonomy" id="29384"/>
    <lineage>
        <taxon>Bacteria</taxon>
        <taxon>Bacillati</taxon>
        <taxon>Bacillota</taxon>
        <taxon>Bacilli</taxon>
        <taxon>Bacillales</taxon>
        <taxon>Staphylococcaceae</taxon>
        <taxon>Staphylococcus</taxon>
    </lineage>
</organism>
<dbReference type="SUPFAM" id="SSF81301">
    <property type="entry name" value="Nucleotidyltransferase"/>
    <property type="match status" value="1"/>
</dbReference>
<dbReference type="SMART" id="SM00954">
    <property type="entry name" value="RelA_SpoT"/>
    <property type="match status" value="1"/>
</dbReference>